<dbReference type="GO" id="GO:1990904">
    <property type="term" value="C:ribonucleoprotein complex"/>
    <property type="evidence" value="ECO:0007669"/>
    <property type="project" value="UniProtKB-KW"/>
</dbReference>
<dbReference type="Pfam" id="PF01245">
    <property type="entry name" value="Ribosomal_L19"/>
    <property type="match status" value="1"/>
</dbReference>
<dbReference type="GO" id="GO:0005840">
    <property type="term" value="C:ribosome"/>
    <property type="evidence" value="ECO:0007669"/>
    <property type="project" value="UniProtKB-KW"/>
</dbReference>
<dbReference type="PANTHER" id="PTHR15680:SF10">
    <property type="entry name" value="LARGE RIBOSOMAL SUBUNIT PROTEIN BL19CY-RELATED"/>
    <property type="match status" value="1"/>
</dbReference>
<dbReference type="NCBIfam" id="TIGR01024">
    <property type="entry name" value="rplS_bact"/>
    <property type="match status" value="1"/>
</dbReference>
<keyword evidence="4 8" id="KW-0689">Ribosomal protein</keyword>
<evidence type="ECO:0000313" key="7">
    <source>
        <dbReference type="Proteomes" id="UP000504610"/>
    </source>
</evidence>
<dbReference type="KEGG" id="rsz:108820675"/>
<keyword evidence="3" id="KW-0694">RNA-binding</keyword>
<evidence type="ECO:0000256" key="1">
    <source>
        <dbReference type="ARBA" id="ARBA00005781"/>
    </source>
</evidence>
<gene>
    <name evidence="8" type="primary">LOC108820675</name>
</gene>
<comment type="function">
    <text evidence="6">Located at the 30S-50S ribosomal subunit interface and binds directly to 23S ribosomal RNA.</text>
</comment>
<evidence type="ECO:0000256" key="4">
    <source>
        <dbReference type="ARBA" id="ARBA00022980"/>
    </source>
</evidence>
<dbReference type="GeneID" id="108820675"/>
<dbReference type="GO" id="GO:0003729">
    <property type="term" value="F:mRNA binding"/>
    <property type="evidence" value="ECO:0007669"/>
    <property type="project" value="UniProtKB-ARBA"/>
</dbReference>
<reference evidence="7" key="1">
    <citation type="journal article" date="2019" name="Database">
        <title>The radish genome database (RadishGD): an integrated information resource for radish genomics.</title>
        <authorList>
            <person name="Yu H.J."/>
            <person name="Baek S."/>
            <person name="Lee Y.J."/>
            <person name="Cho A."/>
            <person name="Mun J.H."/>
        </authorList>
    </citation>
    <scope>NUCLEOTIDE SEQUENCE [LARGE SCALE GENOMIC DNA]</scope>
    <source>
        <strain evidence="7">cv. WK10039</strain>
    </source>
</reference>
<dbReference type="InterPro" id="IPR001857">
    <property type="entry name" value="Ribosomal_bL19"/>
</dbReference>
<protein>
    <submittedName>
        <fullName evidence="8">50S ribosomal protein L19-1, chloroplastic</fullName>
    </submittedName>
</protein>
<comment type="similarity">
    <text evidence="1">Belongs to the bacterial ribosomal protein bL19 family.</text>
</comment>
<dbReference type="SUPFAM" id="SSF50104">
    <property type="entry name" value="Translation proteins SH3-like domain"/>
    <property type="match status" value="1"/>
</dbReference>
<dbReference type="InterPro" id="IPR038657">
    <property type="entry name" value="Ribosomal_bL19_sf"/>
</dbReference>
<dbReference type="GO" id="GO:0019843">
    <property type="term" value="F:rRNA binding"/>
    <property type="evidence" value="ECO:0007669"/>
    <property type="project" value="UniProtKB-KW"/>
</dbReference>
<evidence type="ECO:0000256" key="2">
    <source>
        <dbReference type="ARBA" id="ARBA00011838"/>
    </source>
</evidence>
<keyword evidence="5" id="KW-0687">Ribonucleoprotein</keyword>
<keyword evidence="3" id="KW-0699">rRNA-binding</keyword>
<proteinExistence type="inferred from homology"/>
<accession>A0A6J0KNL0</accession>
<evidence type="ECO:0000256" key="3">
    <source>
        <dbReference type="ARBA" id="ARBA00022730"/>
    </source>
</evidence>
<dbReference type="GO" id="GO:0003735">
    <property type="term" value="F:structural constituent of ribosome"/>
    <property type="evidence" value="ECO:0007669"/>
    <property type="project" value="InterPro"/>
</dbReference>
<dbReference type="PRINTS" id="PR00061">
    <property type="entry name" value="RIBOSOMALL19"/>
</dbReference>
<evidence type="ECO:0000256" key="6">
    <source>
        <dbReference type="ARBA" id="ARBA00056903"/>
    </source>
</evidence>
<dbReference type="AlphaFoldDB" id="A0A6J0KNL0"/>
<dbReference type="OrthoDB" id="432645at2759"/>
<dbReference type="FunFam" id="2.30.30.790:FF:000004">
    <property type="entry name" value="50S ribosomal protein L19, chloroplastic"/>
    <property type="match status" value="1"/>
</dbReference>
<dbReference type="Gene3D" id="2.30.30.790">
    <property type="match status" value="1"/>
</dbReference>
<evidence type="ECO:0000313" key="8">
    <source>
        <dbReference type="RefSeq" id="XP_018449178.1"/>
    </source>
</evidence>
<comment type="subunit">
    <text evidence="2">Part of the 50S ribosomal subunit.</text>
</comment>
<organism evidence="7 8">
    <name type="scientific">Raphanus sativus</name>
    <name type="common">Radish</name>
    <name type="synonym">Raphanus raphanistrum var. sativus</name>
    <dbReference type="NCBI Taxonomy" id="3726"/>
    <lineage>
        <taxon>Eukaryota</taxon>
        <taxon>Viridiplantae</taxon>
        <taxon>Streptophyta</taxon>
        <taxon>Embryophyta</taxon>
        <taxon>Tracheophyta</taxon>
        <taxon>Spermatophyta</taxon>
        <taxon>Magnoliopsida</taxon>
        <taxon>eudicotyledons</taxon>
        <taxon>Gunneridae</taxon>
        <taxon>Pentapetalae</taxon>
        <taxon>rosids</taxon>
        <taxon>malvids</taxon>
        <taxon>Brassicales</taxon>
        <taxon>Brassicaceae</taxon>
        <taxon>Brassiceae</taxon>
        <taxon>Raphanus</taxon>
    </lineage>
</organism>
<dbReference type="Proteomes" id="UP000504610">
    <property type="component" value="Chromosome 8"/>
</dbReference>
<evidence type="ECO:0000256" key="5">
    <source>
        <dbReference type="ARBA" id="ARBA00023274"/>
    </source>
</evidence>
<name>A0A6J0KNL0_RAPSA</name>
<sequence length="217" mass="24379">MATSSHLLPPQALHMIRSQPSKKLGFSPFLSCAPSMNPILSISRLSLSHSVSKSSFSLDTKARREVLVRAEDNPEAVDANTATEDNVVEADEAKAPRKPRVKLGDVMGILNQKAIEVSEKVRPVPEIRTGDIVEIKLEVPENRRRLSIYKGIVMSRQNAGIHTTIRIRRIIAGIGVEIVFPLYSPNIKEIKVVSHRKVRRARLYYLRDKLPRLSTFK</sequence>
<dbReference type="RefSeq" id="XP_018449178.1">
    <property type="nucleotide sequence ID" value="XM_018593676.2"/>
</dbReference>
<dbReference type="InterPro" id="IPR008991">
    <property type="entry name" value="Translation_prot_SH3-like_sf"/>
</dbReference>
<reference evidence="8" key="2">
    <citation type="submission" date="2025-08" db="UniProtKB">
        <authorList>
            <consortium name="RefSeq"/>
        </authorList>
    </citation>
    <scope>IDENTIFICATION</scope>
    <source>
        <tissue evidence="8">Leaf</tissue>
    </source>
</reference>
<dbReference type="PANTHER" id="PTHR15680">
    <property type="entry name" value="RIBOSOMAL PROTEIN L19"/>
    <property type="match status" value="1"/>
</dbReference>
<dbReference type="GO" id="GO:0006412">
    <property type="term" value="P:translation"/>
    <property type="evidence" value="ECO:0007669"/>
    <property type="project" value="InterPro"/>
</dbReference>
<keyword evidence="7" id="KW-1185">Reference proteome</keyword>